<feature type="binding site" evidence="3">
    <location>
        <position position="82"/>
    </location>
    <ligand>
        <name>Cu cation</name>
        <dbReference type="ChEBI" id="CHEBI:23378"/>
    </ligand>
</feature>
<dbReference type="Gene3D" id="3.40.30.10">
    <property type="entry name" value="Glutaredoxin"/>
    <property type="match status" value="1"/>
</dbReference>
<evidence type="ECO:0000256" key="5">
    <source>
        <dbReference type="SAM" id="Phobius"/>
    </source>
</evidence>
<evidence type="ECO:0000313" key="7">
    <source>
        <dbReference type="EMBL" id="SHE82835.1"/>
    </source>
</evidence>
<feature type="transmembrane region" description="Helical" evidence="5">
    <location>
        <begin position="6"/>
        <end position="22"/>
    </location>
</feature>
<keyword evidence="5" id="KW-1133">Transmembrane helix</keyword>
<keyword evidence="4" id="KW-1015">Disulfide bond</keyword>
<dbReference type="PROSITE" id="PS51352">
    <property type="entry name" value="THIOREDOXIN_2"/>
    <property type="match status" value="1"/>
</dbReference>
<reference evidence="7 8" key="1">
    <citation type="submission" date="2016-11" db="EMBL/GenBank/DDBJ databases">
        <authorList>
            <person name="Jaros S."/>
            <person name="Januszkiewicz K."/>
            <person name="Wedrychowicz H."/>
        </authorList>
    </citation>
    <scope>NUCLEOTIDE SEQUENCE [LARGE SCALE GENOMIC DNA]</scope>
    <source>
        <strain evidence="7 8">DSM 25661</strain>
    </source>
</reference>
<evidence type="ECO:0000313" key="8">
    <source>
        <dbReference type="Proteomes" id="UP000184462"/>
    </source>
</evidence>
<organism evidence="7 8">
    <name type="scientific">Psychroflexus salarius</name>
    <dbReference type="NCBI Taxonomy" id="1155689"/>
    <lineage>
        <taxon>Bacteria</taxon>
        <taxon>Pseudomonadati</taxon>
        <taxon>Bacteroidota</taxon>
        <taxon>Flavobacteriia</taxon>
        <taxon>Flavobacteriales</taxon>
        <taxon>Flavobacteriaceae</taxon>
        <taxon>Psychroflexus</taxon>
    </lineage>
</organism>
<keyword evidence="5" id="KW-0472">Membrane</keyword>
<evidence type="ECO:0000256" key="4">
    <source>
        <dbReference type="PIRSR" id="PIRSR603782-2"/>
    </source>
</evidence>
<dbReference type="PANTHER" id="PTHR12151:SF25">
    <property type="entry name" value="LINALOOL DEHYDRATASE_ISOMERASE DOMAIN-CONTAINING PROTEIN"/>
    <property type="match status" value="1"/>
</dbReference>
<dbReference type="PANTHER" id="PTHR12151">
    <property type="entry name" value="ELECTRON TRANSPORT PROTIN SCO1/SENC FAMILY MEMBER"/>
    <property type="match status" value="1"/>
</dbReference>
<feature type="binding site" evidence="3">
    <location>
        <position position="78"/>
    </location>
    <ligand>
        <name>Cu cation</name>
        <dbReference type="ChEBI" id="CHEBI:23378"/>
    </ligand>
</feature>
<feature type="disulfide bond" description="Redox-active" evidence="4">
    <location>
        <begin position="78"/>
        <end position="82"/>
    </location>
</feature>
<keyword evidence="5" id="KW-0812">Transmembrane</keyword>
<dbReference type="AlphaFoldDB" id="A0A1M4WNP4"/>
<keyword evidence="8" id="KW-1185">Reference proteome</keyword>
<protein>
    <submittedName>
        <fullName evidence="7">Protein SCO1/2</fullName>
    </submittedName>
</protein>
<accession>A0A1M4WNP4</accession>
<dbReference type="SUPFAM" id="SSF52833">
    <property type="entry name" value="Thioredoxin-like"/>
    <property type="match status" value="1"/>
</dbReference>
<evidence type="ECO:0000256" key="3">
    <source>
        <dbReference type="PIRSR" id="PIRSR603782-1"/>
    </source>
</evidence>
<dbReference type="Pfam" id="PF02630">
    <property type="entry name" value="SCO1-SenC"/>
    <property type="match status" value="1"/>
</dbReference>
<dbReference type="InterPro" id="IPR036249">
    <property type="entry name" value="Thioredoxin-like_sf"/>
</dbReference>
<dbReference type="EMBL" id="FQTW01000006">
    <property type="protein sequence ID" value="SHE82835.1"/>
    <property type="molecule type" value="Genomic_DNA"/>
</dbReference>
<dbReference type="GO" id="GO:0046872">
    <property type="term" value="F:metal ion binding"/>
    <property type="evidence" value="ECO:0007669"/>
    <property type="project" value="UniProtKB-KW"/>
</dbReference>
<dbReference type="OrthoDB" id="9811998at2"/>
<feature type="domain" description="Thioredoxin" evidence="6">
    <location>
        <begin position="40"/>
        <end position="214"/>
    </location>
</feature>
<evidence type="ECO:0000256" key="2">
    <source>
        <dbReference type="ARBA" id="ARBA00023008"/>
    </source>
</evidence>
<evidence type="ECO:0000259" key="6">
    <source>
        <dbReference type="PROSITE" id="PS51352"/>
    </source>
</evidence>
<dbReference type="CDD" id="cd02968">
    <property type="entry name" value="SCO"/>
    <property type="match status" value="1"/>
</dbReference>
<name>A0A1M4WNP4_9FLAO</name>
<keyword evidence="3" id="KW-0479">Metal-binding</keyword>
<gene>
    <name evidence="7" type="ORF">SAMN05444278_10686</name>
</gene>
<dbReference type="RefSeq" id="WP_073193199.1">
    <property type="nucleotide sequence ID" value="NZ_FQTW01000006.1"/>
</dbReference>
<evidence type="ECO:0000256" key="1">
    <source>
        <dbReference type="ARBA" id="ARBA00010996"/>
    </source>
</evidence>
<feature type="binding site" evidence="3">
    <location>
        <position position="167"/>
    </location>
    <ligand>
        <name>Cu cation</name>
        <dbReference type="ChEBI" id="CHEBI:23378"/>
    </ligand>
</feature>
<dbReference type="InterPro" id="IPR013766">
    <property type="entry name" value="Thioredoxin_domain"/>
</dbReference>
<proteinExistence type="inferred from homology"/>
<sequence>MGKKYSYVGISLIVLIFGIWVVKEFGSRNSTESLAYLEINGEKKKVPQFEFINQNKDTISNQTYDDKVYVVEFFFATCPTICPIMTNNLVEVQNEFYGNLDFGIASFTINPENDTPEVLTDYAEEYNIKHANWHLLTGNQNDIYQLANKGFNIYAAEDENAPGGFEHSGYFALVDQDGYIRCRKDEFGNPIVFYRGSVPHDAPDGEGEEDPQIDILIEDIKLLLK</sequence>
<keyword evidence="2 3" id="KW-0186">Copper</keyword>
<dbReference type="InterPro" id="IPR003782">
    <property type="entry name" value="SCO1/SenC"/>
</dbReference>
<dbReference type="Proteomes" id="UP000184462">
    <property type="component" value="Unassembled WGS sequence"/>
</dbReference>
<comment type="similarity">
    <text evidence="1">Belongs to the SCO1/2 family.</text>
</comment>
<dbReference type="STRING" id="1155689.SAMN05444278_10686"/>